<gene>
    <name evidence="2" type="ORF">Pfra01_002732200</name>
</gene>
<dbReference type="InterPro" id="IPR036397">
    <property type="entry name" value="RNaseH_sf"/>
</dbReference>
<dbReference type="InterPro" id="IPR012337">
    <property type="entry name" value="RNaseH-like_sf"/>
</dbReference>
<feature type="domain" description="Integrase catalytic" evidence="1">
    <location>
        <begin position="24"/>
        <end position="121"/>
    </location>
</feature>
<sequence>MKATIRKWVQSCRDCGARKTKAREVIAPLQSQGVGDTGDWWALDIAGPLPVTEIGYRYVVAAVDYATRFAVVAAVPSHAAKDIARFIVEKLVLVYGPMREVVMDGTPELNSAVIEALVDLLQTKIWNDIFAIFVAETQDDWDHWLACAAYAHNGARHSGMRYSPNELMLGRRRRAPNELLRMNGVTQVGVHADYHRKLVTKMAKATEAARVALERDQQRRARYYNRQVRQTKEFSPGDLVWVLRRPRGRAIPKLAHQWVGPAKIVQDAGYDNWEVVRDDNGERLITHSSFLVNSRCPSDSLGLVAERVLMQLAEEEGDDSDMPRDSVVNDEIDVMRNELATSRMRRRRCMWRSRLGQRSDTAAVPNPEIAATSGEVGGVARTKVTTGSCTVVSKQRRKHQART</sequence>
<proteinExistence type="predicted"/>
<dbReference type="Gene3D" id="3.30.420.10">
    <property type="entry name" value="Ribonuclease H-like superfamily/Ribonuclease H"/>
    <property type="match status" value="2"/>
</dbReference>
<dbReference type="Proteomes" id="UP001165121">
    <property type="component" value="Unassembled WGS sequence"/>
</dbReference>
<reference evidence="2" key="1">
    <citation type="submission" date="2023-04" db="EMBL/GenBank/DDBJ databases">
        <title>Phytophthora fragariaefolia NBRC 109709.</title>
        <authorList>
            <person name="Ichikawa N."/>
            <person name="Sato H."/>
            <person name="Tonouchi N."/>
        </authorList>
    </citation>
    <scope>NUCLEOTIDE SEQUENCE</scope>
    <source>
        <strain evidence="2">NBRC 109709</strain>
    </source>
</reference>
<organism evidence="2 3">
    <name type="scientific">Phytophthora fragariaefolia</name>
    <dbReference type="NCBI Taxonomy" id="1490495"/>
    <lineage>
        <taxon>Eukaryota</taxon>
        <taxon>Sar</taxon>
        <taxon>Stramenopiles</taxon>
        <taxon>Oomycota</taxon>
        <taxon>Peronosporomycetes</taxon>
        <taxon>Peronosporales</taxon>
        <taxon>Peronosporaceae</taxon>
        <taxon>Phytophthora</taxon>
    </lineage>
</organism>
<evidence type="ECO:0000313" key="2">
    <source>
        <dbReference type="EMBL" id="GMF62727.1"/>
    </source>
</evidence>
<dbReference type="InterPro" id="IPR001584">
    <property type="entry name" value="Integrase_cat-core"/>
</dbReference>
<comment type="caution">
    <text evidence="2">The sequence shown here is derived from an EMBL/GenBank/DDBJ whole genome shotgun (WGS) entry which is preliminary data.</text>
</comment>
<dbReference type="SUPFAM" id="SSF53098">
    <property type="entry name" value="Ribonuclease H-like"/>
    <property type="match status" value="1"/>
</dbReference>
<dbReference type="PROSITE" id="PS50994">
    <property type="entry name" value="INTEGRASE"/>
    <property type="match status" value="1"/>
</dbReference>
<dbReference type="EMBL" id="BSXT01006647">
    <property type="protein sequence ID" value="GMF62727.1"/>
    <property type="molecule type" value="Genomic_DNA"/>
</dbReference>
<dbReference type="OrthoDB" id="123994at2759"/>
<dbReference type="GO" id="GO:0015074">
    <property type="term" value="P:DNA integration"/>
    <property type="evidence" value="ECO:0007669"/>
    <property type="project" value="InterPro"/>
</dbReference>
<protein>
    <submittedName>
        <fullName evidence="2">Unnamed protein product</fullName>
    </submittedName>
</protein>
<dbReference type="AlphaFoldDB" id="A0A9W6YGR4"/>
<evidence type="ECO:0000259" key="1">
    <source>
        <dbReference type="PROSITE" id="PS50994"/>
    </source>
</evidence>
<name>A0A9W6YGR4_9STRA</name>
<keyword evidence="3" id="KW-1185">Reference proteome</keyword>
<dbReference type="PANTHER" id="PTHR47266">
    <property type="entry name" value="ENDONUCLEASE-RELATED"/>
    <property type="match status" value="1"/>
</dbReference>
<evidence type="ECO:0000313" key="3">
    <source>
        <dbReference type="Proteomes" id="UP001165121"/>
    </source>
</evidence>
<dbReference type="GO" id="GO:0003676">
    <property type="term" value="F:nucleic acid binding"/>
    <property type="evidence" value="ECO:0007669"/>
    <property type="project" value="InterPro"/>
</dbReference>
<dbReference type="InterPro" id="IPR052160">
    <property type="entry name" value="Gypsy_RT_Integrase-like"/>
</dbReference>
<accession>A0A9W6YGR4</accession>